<dbReference type="PANTHER" id="PTHR42894">
    <property type="entry name" value="N-(5'-PHOSPHORIBOSYL)ANTHRANILATE ISOMERASE"/>
    <property type="match status" value="1"/>
</dbReference>
<keyword evidence="7 9" id="KW-0057">Aromatic amino acid biosynthesis</keyword>
<dbReference type="Pfam" id="PF00697">
    <property type="entry name" value="PRAI"/>
    <property type="match status" value="1"/>
</dbReference>
<keyword evidence="12" id="KW-1185">Reference proteome</keyword>
<dbReference type="CDD" id="cd00405">
    <property type="entry name" value="PRAI"/>
    <property type="match status" value="1"/>
</dbReference>
<dbReference type="EC" id="5.3.1.24" evidence="3 9"/>
<evidence type="ECO:0000313" key="11">
    <source>
        <dbReference type="EMBL" id="MBB5287376.1"/>
    </source>
</evidence>
<reference evidence="11 12" key="1">
    <citation type="submission" date="2020-08" db="EMBL/GenBank/DDBJ databases">
        <title>Genomic Encyclopedia of Type Strains, Phase IV (KMG-IV): sequencing the most valuable type-strain genomes for metagenomic binning, comparative biology and taxonomic classification.</title>
        <authorList>
            <person name="Goeker M."/>
        </authorList>
    </citation>
    <scope>NUCLEOTIDE SEQUENCE [LARGE SCALE GENOMIC DNA]</scope>
    <source>
        <strain evidence="11 12">DSM 105074</strain>
    </source>
</reference>
<evidence type="ECO:0000256" key="2">
    <source>
        <dbReference type="ARBA" id="ARBA00004664"/>
    </source>
</evidence>
<feature type="domain" description="N-(5'phosphoribosyl) anthranilate isomerase (PRAI)" evidence="10">
    <location>
        <begin position="83"/>
        <end position="214"/>
    </location>
</feature>
<proteinExistence type="inferred from homology"/>
<evidence type="ECO:0000256" key="4">
    <source>
        <dbReference type="ARBA" id="ARBA00022272"/>
    </source>
</evidence>
<keyword evidence="8 9" id="KW-0413">Isomerase</keyword>
<evidence type="ECO:0000256" key="8">
    <source>
        <dbReference type="ARBA" id="ARBA00023235"/>
    </source>
</evidence>
<dbReference type="SUPFAM" id="SSF51366">
    <property type="entry name" value="Ribulose-phoshate binding barrel"/>
    <property type="match status" value="1"/>
</dbReference>
<comment type="similarity">
    <text evidence="9">Belongs to the TrpF family.</text>
</comment>
<dbReference type="Proteomes" id="UP000557307">
    <property type="component" value="Unassembled WGS sequence"/>
</dbReference>
<accession>A0A840TSM2</accession>
<evidence type="ECO:0000259" key="10">
    <source>
        <dbReference type="Pfam" id="PF00697"/>
    </source>
</evidence>
<gene>
    <name evidence="9" type="primary">trpF</name>
    <name evidence="11" type="ORF">HNQ92_005539</name>
</gene>
<dbReference type="PANTHER" id="PTHR42894:SF1">
    <property type="entry name" value="N-(5'-PHOSPHORIBOSYL)ANTHRANILATE ISOMERASE"/>
    <property type="match status" value="1"/>
</dbReference>
<evidence type="ECO:0000313" key="12">
    <source>
        <dbReference type="Proteomes" id="UP000557307"/>
    </source>
</evidence>
<evidence type="ECO:0000256" key="7">
    <source>
        <dbReference type="ARBA" id="ARBA00023141"/>
    </source>
</evidence>
<evidence type="ECO:0000256" key="1">
    <source>
        <dbReference type="ARBA" id="ARBA00001164"/>
    </source>
</evidence>
<evidence type="ECO:0000256" key="9">
    <source>
        <dbReference type="HAMAP-Rule" id="MF_00135"/>
    </source>
</evidence>
<keyword evidence="5 9" id="KW-0028">Amino-acid biosynthesis</keyword>
<dbReference type="EMBL" id="JACHGF010000017">
    <property type="protein sequence ID" value="MBB5287376.1"/>
    <property type="molecule type" value="Genomic_DNA"/>
</dbReference>
<dbReference type="HAMAP" id="MF_00135">
    <property type="entry name" value="PRAI"/>
    <property type="match status" value="1"/>
</dbReference>
<comment type="catalytic activity">
    <reaction evidence="1 9">
        <text>N-(5-phospho-beta-D-ribosyl)anthranilate = 1-(2-carboxyphenylamino)-1-deoxy-D-ribulose 5-phosphate</text>
        <dbReference type="Rhea" id="RHEA:21540"/>
        <dbReference type="ChEBI" id="CHEBI:18277"/>
        <dbReference type="ChEBI" id="CHEBI:58613"/>
        <dbReference type="EC" id="5.3.1.24"/>
    </reaction>
</comment>
<dbReference type="InterPro" id="IPR001240">
    <property type="entry name" value="PRAI_dom"/>
</dbReference>
<dbReference type="RefSeq" id="WP_221307560.1">
    <property type="nucleotide sequence ID" value="NZ_JACHGF010000017.1"/>
</dbReference>
<dbReference type="GO" id="GO:0000162">
    <property type="term" value="P:L-tryptophan biosynthetic process"/>
    <property type="evidence" value="ECO:0007669"/>
    <property type="project" value="UniProtKB-UniRule"/>
</dbReference>
<evidence type="ECO:0000256" key="6">
    <source>
        <dbReference type="ARBA" id="ARBA00022822"/>
    </source>
</evidence>
<name>A0A840TSM2_9BACT</name>
<dbReference type="Gene3D" id="3.20.20.70">
    <property type="entry name" value="Aldolase class I"/>
    <property type="match status" value="1"/>
</dbReference>
<dbReference type="InterPro" id="IPR011060">
    <property type="entry name" value="RibuloseP-bd_barrel"/>
</dbReference>
<sequence length="218" mass="23215">MTPLPRIKICCISSVQEAQTAIRYGAAALGLVGPMPSGPGTLTDDAIARIVPTVPPPIATFLLSCETLPESLIAHQRRVHTNTLQLVDAVSPGTYALLREALPTVRLVQVIHILDEASVEEALRLAPEVDALLLDSGNPTLAIKELGGTGRTHNWMLSRQIVEQAPVPVFLAGGLKAENVRAALDAVQPFGLDLCSGVRTQGQLDEAKLEAFFRAVGY</sequence>
<protein>
    <recommendedName>
        <fullName evidence="4 9">N-(5'-phosphoribosyl)anthranilate isomerase</fullName>
        <shortName evidence="9">PRAI</shortName>
        <ecNumber evidence="3 9">5.3.1.24</ecNumber>
    </recommendedName>
</protein>
<comment type="pathway">
    <text evidence="2 9">Amino-acid biosynthesis; L-tryptophan biosynthesis; L-tryptophan from chorismate: step 3/5.</text>
</comment>
<evidence type="ECO:0000256" key="5">
    <source>
        <dbReference type="ARBA" id="ARBA00022605"/>
    </source>
</evidence>
<organism evidence="11 12">
    <name type="scientific">Rhabdobacter roseus</name>
    <dbReference type="NCBI Taxonomy" id="1655419"/>
    <lineage>
        <taxon>Bacteria</taxon>
        <taxon>Pseudomonadati</taxon>
        <taxon>Bacteroidota</taxon>
        <taxon>Cytophagia</taxon>
        <taxon>Cytophagales</taxon>
        <taxon>Cytophagaceae</taxon>
        <taxon>Rhabdobacter</taxon>
    </lineage>
</organism>
<dbReference type="AlphaFoldDB" id="A0A840TSM2"/>
<comment type="caution">
    <text evidence="11">The sequence shown here is derived from an EMBL/GenBank/DDBJ whole genome shotgun (WGS) entry which is preliminary data.</text>
</comment>
<keyword evidence="6 9" id="KW-0822">Tryptophan biosynthesis</keyword>
<dbReference type="InterPro" id="IPR044643">
    <property type="entry name" value="TrpF_fam"/>
</dbReference>
<dbReference type="GO" id="GO:0004640">
    <property type="term" value="F:phosphoribosylanthranilate isomerase activity"/>
    <property type="evidence" value="ECO:0007669"/>
    <property type="project" value="UniProtKB-UniRule"/>
</dbReference>
<evidence type="ECO:0000256" key="3">
    <source>
        <dbReference type="ARBA" id="ARBA00012572"/>
    </source>
</evidence>
<dbReference type="UniPathway" id="UPA00035">
    <property type="reaction ID" value="UER00042"/>
</dbReference>
<dbReference type="InterPro" id="IPR013785">
    <property type="entry name" value="Aldolase_TIM"/>
</dbReference>